<name>A0ABQ5A574_9ASTR</name>
<keyword evidence="3" id="KW-1185">Reference proteome</keyword>
<proteinExistence type="predicted"/>
<sequence length="115" mass="12626">MDEDIQDPGNKETQSHHSTKNPTKEPISTEHQSPSPNKDDPKPSHVRKSADASYFESSSCFKTFKPFVNYMAITERQLEKHEGVAASYADLRAAIEGFAAEAAVKGFAVEANQLG</sequence>
<evidence type="ECO:0000313" key="2">
    <source>
        <dbReference type="EMBL" id="GJS96766.1"/>
    </source>
</evidence>
<evidence type="ECO:0000313" key="3">
    <source>
        <dbReference type="Proteomes" id="UP001151760"/>
    </source>
</evidence>
<reference evidence="2" key="2">
    <citation type="submission" date="2022-01" db="EMBL/GenBank/DDBJ databases">
        <authorList>
            <person name="Yamashiro T."/>
            <person name="Shiraishi A."/>
            <person name="Satake H."/>
            <person name="Nakayama K."/>
        </authorList>
    </citation>
    <scope>NUCLEOTIDE SEQUENCE</scope>
</reference>
<reference evidence="2" key="1">
    <citation type="journal article" date="2022" name="Int. J. Mol. Sci.">
        <title>Draft Genome of Tanacetum Coccineum: Genomic Comparison of Closely Related Tanacetum-Family Plants.</title>
        <authorList>
            <person name="Yamashiro T."/>
            <person name="Shiraishi A."/>
            <person name="Nakayama K."/>
            <person name="Satake H."/>
        </authorList>
    </citation>
    <scope>NUCLEOTIDE SEQUENCE</scope>
</reference>
<feature type="region of interest" description="Disordered" evidence="1">
    <location>
        <begin position="1"/>
        <end position="50"/>
    </location>
</feature>
<comment type="caution">
    <text evidence="2">The sequence shown here is derived from an EMBL/GenBank/DDBJ whole genome shotgun (WGS) entry which is preliminary data.</text>
</comment>
<accession>A0ABQ5A574</accession>
<dbReference type="EMBL" id="BQNB010011911">
    <property type="protein sequence ID" value="GJS96766.1"/>
    <property type="molecule type" value="Genomic_DNA"/>
</dbReference>
<dbReference type="Proteomes" id="UP001151760">
    <property type="component" value="Unassembled WGS sequence"/>
</dbReference>
<gene>
    <name evidence="2" type="ORF">Tco_0803734</name>
</gene>
<organism evidence="2 3">
    <name type="scientific">Tanacetum coccineum</name>
    <dbReference type="NCBI Taxonomy" id="301880"/>
    <lineage>
        <taxon>Eukaryota</taxon>
        <taxon>Viridiplantae</taxon>
        <taxon>Streptophyta</taxon>
        <taxon>Embryophyta</taxon>
        <taxon>Tracheophyta</taxon>
        <taxon>Spermatophyta</taxon>
        <taxon>Magnoliopsida</taxon>
        <taxon>eudicotyledons</taxon>
        <taxon>Gunneridae</taxon>
        <taxon>Pentapetalae</taxon>
        <taxon>asterids</taxon>
        <taxon>campanulids</taxon>
        <taxon>Asterales</taxon>
        <taxon>Asteraceae</taxon>
        <taxon>Asteroideae</taxon>
        <taxon>Anthemideae</taxon>
        <taxon>Anthemidinae</taxon>
        <taxon>Tanacetum</taxon>
    </lineage>
</organism>
<evidence type="ECO:0000256" key="1">
    <source>
        <dbReference type="SAM" id="MobiDB-lite"/>
    </source>
</evidence>
<protein>
    <submittedName>
        <fullName evidence="2">Uncharacterized protein</fullName>
    </submittedName>
</protein>